<reference evidence="1" key="1">
    <citation type="journal article" date="2014" name="Int. J. Syst. Evol. Microbiol.">
        <title>Complete genome sequence of Corynebacterium casei LMG S-19264T (=DSM 44701T), isolated from a smear-ripened cheese.</title>
        <authorList>
            <consortium name="US DOE Joint Genome Institute (JGI-PGF)"/>
            <person name="Walter F."/>
            <person name="Albersmeier A."/>
            <person name="Kalinowski J."/>
            <person name="Ruckert C."/>
        </authorList>
    </citation>
    <scope>NUCLEOTIDE SEQUENCE</scope>
    <source>
        <strain evidence="1">JCM 13064</strain>
    </source>
</reference>
<evidence type="ECO:0000313" key="2">
    <source>
        <dbReference type="Proteomes" id="UP000645217"/>
    </source>
</evidence>
<proteinExistence type="predicted"/>
<comment type="caution">
    <text evidence="1">The sequence shown here is derived from an EMBL/GenBank/DDBJ whole genome shotgun (WGS) entry which is preliminary data.</text>
</comment>
<dbReference type="Proteomes" id="UP000645217">
    <property type="component" value="Unassembled WGS sequence"/>
</dbReference>
<name>A0A917QXH3_9ACTN</name>
<sequence>MIFEDTRKCNAYASGPYTKTCGENATINGRVEIGVVNVSAQSGFNSSSSIIWTVNKKVWLCGNSLESGDDTSSRIAEAREY</sequence>
<dbReference type="EMBL" id="BMNT01000006">
    <property type="protein sequence ID" value="GGK73482.1"/>
    <property type="molecule type" value="Genomic_DNA"/>
</dbReference>
<evidence type="ECO:0000313" key="1">
    <source>
        <dbReference type="EMBL" id="GGK73482.1"/>
    </source>
</evidence>
<reference evidence="1" key="2">
    <citation type="submission" date="2020-09" db="EMBL/GenBank/DDBJ databases">
        <authorList>
            <person name="Sun Q."/>
            <person name="Ohkuma M."/>
        </authorList>
    </citation>
    <scope>NUCLEOTIDE SEQUENCE</scope>
    <source>
        <strain evidence="1">JCM 13064</strain>
    </source>
</reference>
<protein>
    <submittedName>
        <fullName evidence="1">Uncharacterized protein</fullName>
    </submittedName>
</protein>
<organism evidence="1 2">
    <name type="scientific">Sphaerisporangium melleum</name>
    <dbReference type="NCBI Taxonomy" id="321316"/>
    <lineage>
        <taxon>Bacteria</taxon>
        <taxon>Bacillati</taxon>
        <taxon>Actinomycetota</taxon>
        <taxon>Actinomycetes</taxon>
        <taxon>Streptosporangiales</taxon>
        <taxon>Streptosporangiaceae</taxon>
        <taxon>Sphaerisporangium</taxon>
    </lineage>
</organism>
<dbReference type="AlphaFoldDB" id="A0A917QXH3"/>
<accession>A0A917QXH3</accession>
<keyword evidence="2" id="KW-1185">Reference proteome</keyword>
<gene>
    <name evidence="1" type="ORF">GCM10007964_15390</name>
</gene>